<comment type="caution">
    <text evidence="11">The sequence shown here is derived from an EMBL/GenBank/DDBJ whole genome shotgun (WGS) entry which is preliminary data.</text>
</comment>
<dbReference type="PROSITE" id="PS51409">
    <property type="entry name" value="ARGINASE_2"/>
    <property type="match status" value="1"/>
</dbReference>
<comment type="catalytic activity">
    <reaction evidence="5">
        <text>N-formimidoyl-L-glutamate + H2O = formamide + L-glutamate</text>
        <dbReference type="Rhea" id="RHEA:22492"/>
        <dbReference type="ChEBI" id="CHEBI:15377"/>
        <dbReference type="ChEBI" id="CHEBI:16397"/>
        <dbReference type="ChEBI" id="CHEBI:29985"/>
        <dbReference type="ChEBI" id="CHEBI:58928"/>
        <dbReference type="EC" id="3.5.3.8"/>
    </reaction>
</comment>
<evidence type="ECO:0000256" key="5">
    <source>
        <dbReference type="HAMAP-Rule" id="MF_00737"/>
    </source>
</evidence>
<protein>
    <recommendedName>
        <fullName evidence="5 6">Formimidoylglutamase</fullName>
        <ecNumber evidence="5 6">3.5.3.8</ecNumber>
    </recommendedName>
    <alternativeName>
        <fullName evidence="5">Formiminoglutamase</fullName>
    </alternativeName>
    <alternativeName>
        <fullName evidence="5">Formiminoglutamate hydrolase</fullName>
    </alternativeName>
</protein>
<feature type="binding site" evidence="7">
    <location>
        <position position="161"/>
    </location>
    <ligand>
        <name>Mn(2+)</name>
        <dbReference type="ChEBI" id="CHEBI:29035"/>
        <label>1</label>
    </ligand>
</feature>
<feature type="binding site" evidence="5">
    <location>
        <position position="159"/>
    </location>
    <ligand>
        <name>Mn(2+)</name>
        <dbReference type="ChEBI" id="CHEBI:29035"/>
        <label>2</label>
    </ligand>
</feature>
<comment type="similarity">
    <text evidence="5 8 9">Belongs to the arginase family.</text>
</comment>
<feature type="binding site" evidence="5">
    <location>
        <position position="256"/>
    </location>
    <ligand>
        <name>Mn(2+)</name>
        <dbReference type="ChEBI" id="CHEBI:29035"/>
        <label>2</label>
    </ligand>
</feature>
<accession>A0A9X0R5E3</accession>
<feature type="region of interest" description="Disordered" evidence="10">
    <location>
        <begin position="332"/>
        <end position="355"/>
    </location>
</feature>
<sequence>MTNSVSPSHLYQWQGRDDVEDGELGQRVHHVMQIKHLDELTQASHSVALVGFECDAGVERNKGRIGAKHAPNLIKQALANLAWHHTSSLCDLGNIHCHDDDLEQAQLRCAQLIADGLDHSPVIVLGGGHEVAWASFQGLGKYLLKQGMKTPKIAIINFDAHFDLRSFSSEKVSIKPSSGTPFMQIADHCQQIGWDFHYACLGVSRANNTTALFQRADQLGVWYVDDKTLNERNHAALIEKMDAFIADCDYLYLTIDLDVFPAATAPGVSAPAAQGVSLDNFHLYFDHLLQHHISKLLIADLAEYNPSHDIDNQTARLAARLCWEIASAMTQHQEQSHATPSSVEVQSTDSPSDDI</sequence>
<feature type="binding site" evidence="5 7">
    <location>
        <position position="163"/>
    </location>
    <ligand>
        <name>Mn(2+)</name>
        <dbReference type="ChEBI" id="CHEBI:29035"/>
        <label>1</label>
    </ligand>
</feature>
<dbReference type="EC" id="3.5.3.8" evidence="5 6"/>
<comment type="pathway">
    <text evidence="5">Amino-acid degradation; L-histidine degradation into L-glutamate; L-glutamate from N-formimidoyl-L-glutamate (hydrolase route): step 1/1.</text>
</comment>
<keyword evidence="3 5" id="KW-0369">Histidine metabolism</keyword>
<evidence type="ECO:0000256" key="9">
    <source>
        <dbReference type="RuleBase" id="RU003684"/>
    </source>
</evidence>
<dbReference type="PROSITE" id="PS01053">
    <property type="entry name" value="ARGINASE_1"/>
    <property type="match status" value="1"/>
</dbReference>
<dbReference type="Proteomes" id="UP000615796">
    <property type="component" value="Unassembled WGS sequence"/>
</dbReference>
<dbReference type="Pfam" id="PF00491">
    <property type="entry name" value="Arginase"/>
    <property type="match status" value="1"/>
</dbReference>
<evidence type="ECO:0000256" key="7">
    <source>
        <dbReference type="PIRSR" id="PIRSR036979-1"/>
    </source>
</evidence>
<evidence type="ECO:0000313" key="12">
    <source>
        <dbReference type="Proteomes" id="UP000615796"/>
    </source>
</evidence>
<evidence type="ECO:0000256" key="10">
    <source>
        <dbReference type="SAM" id="MobiDB-lite"/>
    </source>
</evidence>
<feature type="binding site" evidence="5">
    <location>
        <position position="258"/>
    </location>
    <ligand>
        <name>Mn(2+)</name>
        <dbReference type="ChEBI" id="CHEBI:29035"/>
        <label>2</label>
    </ligand>
</feature>
<feature type="binding site" evidence="5">
    <location>
        <position position="161"/>
    </location>
    <ligand>
        <name>Mn(2+)</name>
        <dbReference type="ChEBI" id="CHEBI:29035"/>
        <label>2</label>
    </ligand>
</feature>
<dbReference type="EMBL" id="JACRUP010000001">
    <property type="protein sequence ID" value="MBC5850064.1"/>
    <property type="molecule type" value="Genomic_DNA"/>
</dbReference>
<dbReference type="PANTHER" id="PTHR11358">
    <property type="entry name" value="ARGINASE/AGMATINASE"/>
    <property type="match status" value="1"/>
</dbReference>
<reference evidence="11" key="1">
    <citation type="submission" date="2020-08" db="EMBL/GenBank/DDBJ databases">
        <title>Genome Sequencing and Pan-Genome Analysis of Migratory bird Vibrio Strains, Inner Mongolia.</title>
        <authorList>
            <person name="Zheng L."/>
        </authorList>
    </citation>
    <scope>NUCLEOTIDE SEQUENCE</scope>
    <source>
        <strain evidence="11">M13F</strain>
    </source>
</reference>
<keyword evidence="2 5" id="KW-0378">Hydrolase</keyword>
<keyword evidence="4 5" id="KW-0464">Manganese</keyword>
<name>A0A9X0R5E3_VIBME</name>
<feature type="binding site" evidence="5 7">
    <location>
        <position position="256"/>
    </location>
    <ligand>
        <name>Mn(2+)</name>
        <dbReference type="ChEBI" id="CHEBI:29035"/>
        <label>1</label>
    </ligand>
</feature>
<proteinExistence type="inferred from homology"/>
<evidence type="ECO:0000256" key="1">
    <source>
        <dbReference type="ARBA" id="ARBA00022723"/>
    </source>
</evidence>
<evidence type="ECO:0000256" key="6">
    <source>
        <dbReference type="NCBIfam" id="TIGR01227"/>
    </source>
</evidence>
<dbReference type="GO" id="GO:0050415">
    <property type="term" value="F:formimidoylglutamase activity"/>
    <property type="evidence" value="ECO:0007669"/>
    <property type="project" value="UniProtKB-UniRule"/>
</dbReference>
<evidence type="ECO:0000313" key="11">
    <source>
        <dbReference type="EMBL" id="MBC5850064.1"/>
    </source>
</evidence>
<dbReference type="NCBIfam" id="TIGR01227">
    <property type="entry name" value="hutG"/>
    <property type="match status" value="1"/>
</dbReference>
<dbReference type="SUPFAM" id="SSF52768">
    <property type="entry name" value="Arginase/deacetylase"/>
    <property type="match status" value="1"/>
</dbReference>
<dbReference type="PIRSF" id="PIRSF036979">
    <property type="entry name" value="Arginase"/>
    <property type="match status" value="1"/>
</dbReference>
<comment type="cofactor">
    <cofactor evidence="5 7">
        <name>Mn(2+)</name>
        <dbReference type="ChEBI" id="CHEBI:29035"/>
    </cofactor>
    <text evidence="5 7">Binds 2 manganese ions per subunit.</text>
</comment>
<dbReference type="InterPro" id="IPR020855">
    <property type="entry name" value="Ureohydrolase_Mn_BS"/>
</dbReference>
<feature type="binding site" evidence="5 7">
    <location>
        <position position="159"/>
    </location>
    <ligand>
        <name>Mn(2+)</name>
        <dbReference type="ChEBI" id="CHEBI:29035"/>
        <label>1</label>
    </ligand>
</feature>
<dbReference type="Gene3D" id="3.40.800.10">
    <property type="entry name" value="Ureohydrolase domain"/>
    <property type="match status" value="1"/>
</dbReference>
<dbReference type="GO" id="GO:0008783">
    <property type="term" value="F:agmatinase activity"/>
    <property type="evidence" value="ECO:0007669"/>
    <property type="project" value="TreeGrafter"/>
</dbReference>
<dbReference type="PANTHER" id="PTHR11358:SF35">
    <property type="entry name" value="FORMIMIDOYLGLUTAMASE"/>
    <property type="match status" value="1"/>
</dbReference>
<evidence type="ECO:0000256" key="4">
    <source>
        <dbReference type="ARBA" id="ARBA00023211"/>
    </source>
</evidence>
<organism evidence="11 12">
    <name type="scientific">Vibrio metschnikovii</name>
    <dbReference type="NCBI Taxonomy" id="28172"/>
    <lineage>
        <taxon>Bacteria</taxon>
        <taxon>Pseudomonadati</taxon>
        <taxon>Pseudomonadota</taxon>
        <taxon>Gammaproteobacteria</taxon>
        <taxon>Vibrionales</taxon>
        <taxon>Vibrionaceae</taxon>
        <taxon>Vibrio</taxon>
    </lineage>
</organism>
<dbReference type="HAMAP" id="MF_00737">
    <property type="entry name" value="Formimidoylglutam"/>
    <property type="match status" value="1"/>
</dbReference>
<dbReference type="GO" id="GO:0033389">
    <property type="term" value="P:putrescine biosynthetic process from arginine, via agmatine"/>
    <property type="evidence" value="ECO:0007669"/>
    <property type="project" value="TreeGrafter"/>
</dbReference>
<dbReference type="InterPro" id="IPR005923">
    <property type="entry name" value="HutG"/>
</dbReference>
<gene>
    <name evidence="5" type="primary">hutG</name>
    <name evidence="11" type="ORF">H8Q88_03700</name>
</gene>
<dbReference type="AlphaFoldDB" id="A0A9X0R5E3"/>
<feature type="binding site" evidence="5 7">
    <location>
        <position position="129"/>
    </location>
    <ligand>
        <name>Mn(2+)</name>
        <dbReference type="ChEBI" id="CHEBI:29035"/>
        <label>1</label>
    </ligand>
</feature>
<comment type="function">
    <text evidence="5">Catalyzes the conversion of N-formimidoyl-L-glutamate to L-glutamate and formamide.</text>
</comment>
<evidence type="ECO:0000256" key="8">
    <source>
        <dbReference type="PROSITE-ProRule" id="PRU00742"/>
    </source>
</evidence>
<dbReference type="GO" id="GO:0019556">
    <property type="term" value="P:L-histidine catabolic process to glutamate and formamide"/>
    <property type="evidence" value="ECO:0007669"/>
    <property type="project" value="UniProtKB-UniRule"/>
</dbReference>
<dbReference type="RefSeq" id="WP_187025319.1">
    <property type="nucleotide sequence ID" value="NZ_JACRUP010000001.1"/>
</dbReference>
<dbReference type="GO" id="GO:0030145">
    <property type="term" value="F:manganese ion binding"/>
    <property type="evidence" value="ECO:0007669"/>
    <property type="project" value="UniProtKB-UniRule"/>
</dbReference>
<evidence type="ECO:0000256" key="3">
    <source>
        <dbReference type="ARBA" id="ARBA00022808"/>
    </source>
</evidence>
<evidence type="ECO:0000256" key="2">
    <source>
        <dbReference type="ARBA" id="ARBA00022801"/>
    </source>
</evidence>
<dbReference type="InterPro" id="IPR023696">
    <property type="entry name" value="Ureohydrolase_dom_sf"/>
</dbReference>
<keyword evidence="1 5" id="KW-0479">Metal-binding</keyword>
<dbReference type="InterPro" id="IPR006035">
    <property type="entry name" value="Ureohydrolase"/>
</dbReference>
<dbReference type="CDD" id="cd09988">
    <property type="entry name" value="Formimidoylglutamase"/>
    <property type="match status" value="1"/>
</dbReference>
<feature type="binding site" evidence="7">
    <location>
        <position position="258"/>
    </location>
    <ligand>
        <name>Mn(2+)</name>
        <dbReference type="ChEBI" id="CHEBI:29035"/>
        <label>1</label>
    </ligand>
</feature>
<keyword evidence="12" id="KW-1185">Reference proteome</keyword>